<reference evidence="3" key="1">
    <citation type="submission" date="2025-08" db="UniProtKB">
        <authorList>
            <consortium name="RefSeq"/>
        </authorList>
    </citation>
    <scope>IDENTIFICATION</scope>
    <source>
        <tissue evidence="3">Entire body</tissue>
    </source>
</reference>
<gene>
    <name evidence="3" type="primary">LOC108739597</name>
</gene>
<dbReference type="AlphaFoldDB" id="A0A1W4WYX3"/>
<dbReference type="Proteomes" id="UP000192223">
    <property type="component" value="Unplaced"/>
</dbReference>
<protein>
    <submittedName>
        <fullName evidence="3">Uncharacterized protein LOC108739597</fullName>
    </submittedName>
</protein>
<dbReference type="PANTHER" id="PTHR33327:SF3">
    <property type="entry name" value="RNA-DIRECTED DNA POLYMERASE"/>
    <property type="match status" value="1"/>
</dbReference>
<dbReference type="GeneID" id="108739597"/>
<feature type="domain" description="DUF7041" evidence="1">
    <location>
        <begin position="27"/>
        <end position="110"/>
    </location>
</feature>
<dbReference type="Pfam" id="PF23055">
    <property type="entry name" value="DUF7041"/>
    <property type="match status" value="1"/>
</dbReference>
<evidence type="ECO:0000313" key="3">
    <source>
        <dbReference type="RefSeq" id="XP_018329081.1"/>
    </source>
</evidence>
<dbReference type="KEGG" id="apln:108739597"/>
<evidence type="ECO:0000313" key="2">
    <source>
        <dbReference type="Proteomes" id="UP000192223"/>
    </source>
</evidence>
<dbReference type="PANTHER" id="PTHR33327">
    <property type="entry name" value="ENDONUCLEASE"/>
    <property type="match status" value="1"/>
</dbReference>
<organism evidence="2 3">
    <name type="scientific">Agrilus planipennis</name>
    <name type="common">Emerald ash borer</name>
    <name type="synonym">Agrilus marcopoli</name>
    <dbReference type="NCBI Taxonomy" id="224129"/>
    <lineage>
        <taxon>Eukaryota</taxon>
        <taxon>Metazoa</taxon>
        <taxon>Ecdysozoa</taxon>
        <taxon>Arthropoda</taxon>
        <taxon>Hexapoda</taxon>
        <taxon>Insecta</taxon>
        <taxon>Pterygota</taxon>
        <taxon>Neoptera</taxon>
        <taxon>Endopterygota</taxon>
        <taxon>Coleoptera</taxon>
        <taxon>Polyphaga</taxon>
        <taxon>Elateriformia</taxon>
        <taxon>Buprestoidea</taxon>
        <taxon>Buprestidae</taxon>
        <taxon>Agrilinae</taxon>
        <taxon>Agrilus</taxon>
    </lineage>
</organism>
<keyword evidence="2" id="KW-1185">Reference proteome</keyword>
<dbReference type="InParanoid" id="A0A1W4WYX3"/>
<dbReference type="InterPro" id="IPR055469">
    <property type="entry name" value="DUF7041"/>
</dbReference>
<name>A0A1W4WYX3_AGRPL</name>
<sequence>MSFNNSSDCEGQLGTSAFSIDRVAVRVPPFIPADPELWFAMVEENFTTAGVTTDSTKFSYITGALEPRYALEIRDIIVNKPASNAYETIKAELIKRLSTSQEQKTRRLLEMEEIGDRKPSQFFRHLKGLAGSTVPDSMLRTLWFARMPSHMQAILAAHRDITLEKLAELADSIIDLTDSRPRIAETASSPGDLLTAQLQQLTVTLQ</sequence>
<proteinExistence type="predicted"/>
<dbReference type="STRING" id="224129.A0A1W4WYX3"/>
<dbReference type="OrthoDB" id="8018451at2759"/>
<dbReference type="RefSeq" id="XP_018329081.1">
    <property type="nucleotide sequence ID" value="XM_018473579.1"/>
</dbReference>
<evidence type="ECO:0000259" key="1">
    <source>
        <dbReference type="Pfam" id="PF23055"/>
    </source>
</evidence>
<accession>A0A1W4WYX3</accession>